<dbReference type="Gene3D" id="3.40.50.720">
    <property type="entry name" value="NAD(P)-binding Rossmann-like Domain"/>
    <property type="match status" value="1"/>
</dbReference>
<dbReference type="OMA" id="TMEVNAI"/>
<dbReference type="PRINTS" id="PR00081">
    <property type="entry name" value="GDHRDH"/>
</dbReference>
<dbReference type="InterPro" id="IPR036291">
    <property type="entry name" value="NAD(P)-bd_dom_sf"/>
</dbReference>
<dbReference type="OrthoDB" id="6413932at2759"/>
<gene>
    <name evidence="3" type="ORF">X975_17677</name>
</gene>
<feature type="transmembrane region" description="Helical" evidence="2">
    <location>
        <begin position="7"/>
        <end position="27"/>
    </location>
</feature>
<dbReference type="PANTHER" id="PTHR43313:SF36">
    <property type="entry name" value="D-BETA-HYDROXYBUTYRATE DEHYDROGENASE, MITOCHONDRIAL"/>
    <property type="match status" value="1"/>
</dbReference>
<feature type="non-terminal residue" evidence="3">
    <location>
        <position position="366"/>
    </location>
</feature>
<dbReference type="PRINTS" id="PR00080">
    <property type="entry name" value="SDRFAMILY"/>
</dbReference>
<evidence type="ECO:0000313" key="4">
    <source>
        <dbReference type="Proteomes" id="UP000054359"/>
    </source>
</evidence>
<name>A0A087UML5_STEMI</name>
<dbReference type="Proteomes" id="UP000054359">
    <property type="component" value="Unassembled WGS sequence"/>
</dbReference>
<dbReference type="SUPFAM" id="SSF51735">
    <property type="entry name" value="NAD(P)-binding Rossmann-fold domains"/>
    <property type="match status" value="1"/>
</dbReference>
<dbReference type="STRING" id="407821.A0A087UML5"/>
<proteinExistence type="inferred from homology"/>
<protein>
    <submittedName>
        <fullName evidence="3">Estradiol 17-beta-dehydrogenase 2</fullName>
    </submittedName>
</protein>
<organism evidence="3 4">
    <name type="scientific">Stegodyphus mimosarum</name>
    <name type="common">African social velvet spider</name>
    <dbReference type="NCBI Taxonomy" id="407821"/>
    <lineage>
        <taxon>Eukaryota</taxon>
        <taxon>Metazoa</taxon>
        <taxon>Ecdysozoa</taxon>
        <taxon>Arthropoda</taxon>
        <taxon>Chelicerata</taxon>
        <taxon>Arachnida</taxon>
        <taxon>Araneae</taxon>
        <taxon>Araneomorphae</taxon>
        <taxon>Entelegynae</taxon>
        <taxon>Eresoidea</taxon>
        <taxon>Eresidae</taxon>
        <taxon>Stegodyphus</taxon>
    </lineage>
</organism>
<dbReference type="Pfam" id="PF00106">
    <property type="entry name" value="adh_short"/>
    <property type="match status" value="1"/>
</dbReference>
<evidence type="ECO:0000313" key="3">
    <source>
        <dbReference type="EMBL" id="KFM78604.1"/>
    </source>
</evidence>
<evidence type="ECO:0000256" key="1">
    <source>
        <dbReference type="RuleBase" id="RU000363"/>
    </source>
</evidence>
<feature type="transmembrane region" description="Helical" evidence="2">
    <location>
        <begin position="33"/>
        <end position="54"/>
    </location>
</feature>
<dbReference type="GO" id="GO:0008202">
    <property type="term" value="P:steroid metabolic process"/>
    <property type="evidence" value="ECO:0007669"/>
    <property type="project" value="TreeGrafter"/>
</dbReference>
<keyword evidence="2" id="KW-0472">Membrane</keyword>
<keyword evidence="4" id="KW-1185">Reference proteome</keyword>
<comment type="similarity">
    <text evidence="1">Belongs to the short-chain dehydrogenases/reductases (SDR) family.</text>
</comment>
<dbReference type="EMBL" id="KK120585">
    <property type="protein sequence ID" value="KFM78604.1"/>
    <property type="molecule type" value="Genomic_DNA"/>
</dbReference>
<accession>A0A087UML5</accession>
<dbReference type="AlphaFoldDB" id="A0A087UML5"/>
<keyword evidence="2" id="KW-0812">Transmembrane</keyword>
<dbReference type="GO" id="GO:0016491">
    <property type="term" value="F:oxidoreductase activity"/>
    <property type="evidence" value="ECO:0007669"/>
    <property type="project" value="TreeGrafter"/>
</dbReference>
<reference evidence="3 4" key="1">
    <citation type="submission" date="2013-11" db="EMBL/GenBank/DDBJ databases">
        <title>Genome sequencing of Stegodyphus mimosarum.</title>
        <authorList>
            <person name="Bechsgaard J."/>
        </authorList>
    </citation>
    <scope>NUCLEOTIDE SEQUENCE [LARGE SCALE GENOMIC DNA]</scope>
</reference>
<dbReference type="InterPro" id="IPR002347">
    <property type="entry name" value="SDR_fam"/>
</dbReference>
<sequence length="366" mass="40899">MAAKSCLVCVAHWVLFALCLKILGLILPTSITWYYTCPANALLYCLLAGWTYHFTKKRYLGDRIQPQNKAVLITGCDSGFGNLLAKRLDSRGFHVFASCLFPNGPGAEDLKKSCSKRLQVLELDVTNDESVQNAVNFVKENIGSSDLWAIVNNAGVQKGFSIELTGIDEFKDTMEVNAIGPVRVTKAFLPLLRQAKGRVINLTSLAGRVTMPHFSPYTTSKFAAVAFTECLKQEMDVWGVKVISVEPEMFMTPIIHATIKNIDHTFDSLEKGIRADYGEKFLKGFKVFLECLTSMASTKINIVIDDLESAIALEYPNAIYKPRRNFAARIACYIFERFPRSVTDWLIRIIFALMGLPIPKEAENTI</sequence>
<dbReference type="PANTHER" id="PTHR43313">
    <property type="entry name" value="SHORT-CHAIN DEHYDROGENASE/REDUCTASE FAMILY 9C"/>
    <property type="match status" value="1"/>
</dbReference>
<evidence type="ECO:0000256" key="2">
    <source>
        <dbReference type="SAM" id="Phobius"/>
    </source>
</evidence>
<keyword evidence="2" id="KW-1133">Transmembrane helix</keyword>